<evidence type="ECO:0000313" key="4">
    <source>
        <dbReference type="Proteomes" id="UP000652013"/>
    </source>
</evidence>
<dbReference type="AlphaFoldDB" id="A0A8J3Y464"/>
<feature type="domain" description="Alpha/beta hydrolase fold-3" evidence="2">
    <location>
        <begin position="80"/>
        <end position="272"/>
    </location>
</feature>
<protein>
    <submittedName>
        <fullName evidence="3">Esterase</fullName>
    </submittedName>
</protein>
<dbReference type="InterPro" id="IPR050300">
    <property type="entry name" value="GDXG_lipolytic_enzyme"/>
</dbReference>
<evidence type="ECO:0000313" key="3">
    <source>
        <dbReference type="EMBL" id="GIJ01089.1"/>
    </source>
</evidence>
<reference evidence="3" key="1">
    <citation type="submission" date="2021-01" db="EMBL/GenBank/DDBJ databases">
        <title>Whole genome shotgun sequence of Spirilliplanes yamanashiensis NBRC 15828.</title>
        <authorList>
            <person name="Komaki H."/>
            <person name="Tamura T."/>
        </authorList>
    </citation>
    <scope>NUCLEOTIDE SEQUENCE</scope>
    <source>
        <strain evidence="3">NBRC 15828</strain>
    </source>
</reference>
<evidence type="ECO:0000256" key="1">
    <source>
        <dbReference type="ARBA" id="ARBA00022801"/>
    </source>
</evidence>
<name>A0A8J3Y464_9ACTN</name>
<dbReference type="EMBL" id="BOOY01000003">
    <property type="protein sequence ID" value="GIJ01089.1"/>
    <property type="molecule type" value="Genomic_DNA"/>
</dbReference>
<dbReference type="GO" id="GO:0016787">
    <property type="term" value="F:hydrolase activity"/>
    <property type="evidence" value="ECO:0007669"/>
    <property type="project" value="UniProtKB-KW"/>
</dbReference>
<evidence type="ECO:0000259" key="2">
    <source>
        <dbReference type="Pfam" id="PF07859"/>
    </source>
</evidence>
<dbReference type="Proteomes" id="UP000652013">
    <property type="component" value="Unassembled WGS sequence"/>
</dbReference>
<dbReference type="Gene3D" id="3.40.50.1820">
    <property type="entry name" value="alpha/beta hydrolase"/>
    <property type="match status" value="1"/>
</dbReference>
<comment type="caution">
    <text evidence="3">The sequence shown here is derived from an EMBL/GenBank/DDBJ whole genome shotgun (WGS) entry which is preliminary data.</text>
</comment>
<dbReference type="Pfam" id="PF07859">
    <property type="entry name" value="Abhydrolase_3"/>
    <property type="match status" value="1"/>
</dbReference>
<dbReference type="SUPFAM" id="SSF53474">
    <property type="entry name" value="alpha/beta-Hydrolases"/>
    <property type="match status" value="1"/>
</dbReference>
<dbReference type="InterPro" id="IPR013094">
    <property type="entry name" value="AB_hydrolase_3"/>
</dbReference>
<accession>A0A8J3Y464</accession>
<keyword evidence="1" id="KW-0378">Hydrolase</keyword>
<dbReference type="RefSeq" id="WP_203936429.1">
    <property type="nucleotide sequence ID" value="NZ_BAAAGJ010000005.1"/>
</dbReference>
<sequence length="305" mass="31222">MTPPPAPVPVAVPAGLAAECRAFYAARGERRGPASFDEVLAARAAQVPPAVAVERVSPLGVAVRVVRPAGVVRGVLLDIPGGGFYLGASAGGIARAAEVAGALGVAVVSVDHRLAPEEPWPAAPDDCEAAARWLIEHAQTRFGTSALAVVGSSAGATLATTTLLRLRDRGLAGRFAAAVLQFGVYDLSGSTPAGRLIAGEYFLDAYLGHVADRTVPDVSPVFGDLRGLPPALLIVGERDVLLADNRALAARLAAAGVDVELLVYPEAPHGFTEHPTGMARAALADRDRWLAGRLARGGPPALSPA</sequence>
<dbReference type="InterPro" id="IPR029058">
    <property type="entry name" value="AB_hydrolase_fold"/>
</dbReference>
<proteinExistence type="predicted"/>
<gene>
    <name evidence="3" type="ORF">Sya03_04410</name>
</gene>
<dbReference type="PANTHER" id="PTHR48081:SF8">
    <property type="entry name" value="ALPHA_BETA HYDROLASE FOLD-3 DOMAIN-CONTAINING PROTEIN-RELATED"/>
    <property type="match status" value="1"/>
</dbReference>
<organism evidence="3 4">
    <name type="scientific">Spirilliplanes yamanashiensis</name>
    <dbReference type="NCBI Taxonomy" id="42233"/>
    <lineage>
        <taxon>Bacteria</taxon>
        <taxon>Bacillati</taxon>
        <taxon>Actinomycetota</taxon>
        <taxon>Actinomycetes</taxon>
        <taxon>Micromonosporales</taxon>
        <taxon>Micromonosporaceae</taxon>
        <taxon>Spirilliplanes</taxon>
    </lineage>
</organism>
<dbReference type="PANTHER" id="PTHR48081">
    <property type="entry name" value="AB HYDROLASE SUPERFAMILY PROTEIN C4A8.06C"/>
    <property type="match status" value="1"/>
</dbReference>
<keyword evidence="4" id="KW-1185">Reference proteome</keyword>